<dbReference type="PANTHER" id="PTHR22916:SF3">
    <property type="entry name" value="UDP-GLCNAC:BETAGAL BETA-1,3-N-ACETYLGLUCOSAMINYLTRANSFERASE-LIKE PROTEIN 1"/>
    <property type="match status" value="1"/>
</dbReference>
<protein>
    <submittedName>
        <fullName evidence="2">Glycosyltransferase</fullName>
        <ecNumber evidence="2">2.4.-.-</ecNumber>
    </submittedName>
</protein>
<evidence type="ECO:0000259" key="1">
    <source>
        <dbReference type="Pfam" id="PF00535"/>
    </source>
</evidence>
<dbReference type="EC" id="2.4.-.-" evidence="2"/>
<dbReference type="GO" id="GO:0016757">
    <property type="term" value="F:glycosyltransferase activity"/>
    <property type="evidence" value="ECO:0007669"/>
    <property type="project" value="UniProtKB-KW"/>
</dbReference>
<dbReference type="Pfam" id="PF00535">
    <property type="entry name" value="Glycos_transf_2"/>
    <property type="match status" value="1"/>
</dbReference>
<evidence type="ECO:0000313" key="3">
    <source>
        <dbReference type="Proteomes" id="UP001598112"/>
    </source>
</evidence>
<keyword evidence="2" id="KW-0808">Transferase</keyword>
<dbReference type="InterPro" id="IPR029044">
    <property type="entry name" value="Nucleotide-diphossugar_trans"/>
</dbReference>
<proteinExistence type="predicted"/>
<evidence type="ECO:0000313" key="2">
    <source>
        <dbReference type="EMBL" id="MFD3293601.1"/>
    </source>
</evidence>
<dbReference type="EMBL" id="JBBKXY010000002">
    <property type="protein sequence ID" value="MFD3293601.1"/>
    <property type="molecule type" value="Genomic_DNA"/>
</dbReference>
<name>A0ABW6D9B5_9BACT</name>
<dbReference type="Proteomes" id="UP001598112">
    <property type="component" value="Unassembled WGS sequence"/>
</dbReference>
<organism evidence="2 3">
    <name type="scientific">Aquirufa originis</name>
    <dbReference type="NCBI Taxonomy" id="3096514"/>
    <lineage>
        <taxon>Bacteria</taxon>
        <taxon>Pseudomonadati</taxon>
        <taxon>Bacteroidota</taxon>
        <taxon>Cytophagia</taxon>
        <taxon>Cytophagales</taxon>
        <taxon>Flectobacillaceae</taxon>
        <taxon>Aquirufa</taxon>
    </lineage>
</organism>
<dbReference type="InterPro" id="IPR001173">
    <property type="entry name" value="Glyco_trans_2-like"/>
</dbReference>
<keyword evidence="3" id="KW-1185">Reference proteome</keyword>
<dbReference type="PANTHER" id="PTHR22916">
    <property type="entry name" value="GLYCOSYLTRANSFERASE"/>
    <property type="match status" value="1"/>
</dbReference>
<accession>A0ABW6D9B5</accession>
<dbReference type="Gene3D" id="3.90.550.10">
    <property type="entry name" value="Spore Coat Polysaccharide Biosynthesis Protein SpsA, Chain A"/>
    <property type="match status" value="1"/>
</dbReference>
<dbReference type="SUPFAM" id="SSF53448">
    <property type="entry name" value="Nucleotide-diphospho-sugar transferases"/>
    <property type="match status" value="1"/>
</dbReference>
<comment type="caution">
    <text evidence="2">The sequence shown here is derived from an EMBL/GenBank/DDBJ whole genome shotgun (WGS) entry which is preliminary data.</text>
</comment>
<feature type="domain" description="Glycosyltransferase 2-like" evidence="1">
    <location>
        <begin position="7"/>
        <end position="133"/>
    </location>
</feature>
<sequence>MEEFHISIAIICYNHAEFISEAIDSVLNQKHSYKCEILVSDDASTDETVSILVNYQKQYPDLINVILQDTNIGPTQNLYQLLLQCKGKYIAILEGDDFWTDIFKIKKQVEFLDSNPSIIACTHRYKVVNEKGAEIVNEYFGLGRPLSGEYKLEHFENYIYSGLLGSLVFRNLYFHNRNIYEIVKSAHPFIGDITLNLLLLLNGRIFVMDDNMAAHRIIVRKNGSNYKSTVNGKNQIKNRLLYLEKLEKFALIEYNVSVRYAPRVENFLAWSILYLVKYPNKHNWSVMVFVFKLLDDRKKFINYILLNINKIPKFIFSQIIKFFKK</sequence>
<keyword evidence="2" id="KW-0328">Glycosyltransferase</keyword>
<dbReference type="RefSeq" id="WP_377978866.1">
    <property type="nucleotide sequence ID" value="NZ_JBBKXY010000002.1"/>
</dbReference>
<reference evidence="2 3" key="1">
    <citation type="submission" date="2024-03" db="EMBL/GenBank/DDBJ databases">
        <title>Aquirufa genome sequencing.</title>
        <authorList>
            <person name="Pitt A."/>
            <person name="Hahn M.W."/>
        </authorList>
    </citation>
    <scope>NUCLEOTIDE SEQUENCE [LARGE SCALE GENOMIC DNA]</scope>
    <source>
        <strain evidence="2 3">KTFRIE-69F</strain>
    </source>
</reference>
<gene>
    <name evidence="2" type="ORF">SKC35_07870</name>
</gene>